<proteinExistence type="predicted"/>
<keyword evidence="2" id="KW-1185">Reference proteome</keyword>
<protein>
    <submittedName>
        <fullName evidence="1">Uncharacterized protein</fullName>
    </submittedName>
</protein>
<dbReference type="Proteomes" id="UP000636010">
    <property type="component" value="Unassembled WGS sequence"/>
</dbReference>
<organism evidence="1 2">
    <name type="scientific">Marivirga lumbricoides</name>
    <dbReference type="NCBI Taxonomy" id="1046115"/>
    <lineage>
        <taxon>Bacteria</taxon>
        <taxon>Pseudomonadati</taxon>
        <taxon>Bacteroidota</taxon>
        <taxon>Cytophagia</taxon>
        <taxon>Cytophagales</taxon>
        <taxon>Marivirgaceae</taxon>
        <taxon>Marivirga</taxon>
    </lineage>
</organism>
<reference evidence="2" key="1">
    <citation type="journal article" date="2019" name="Int. J. Syst. Evol. Microbiol.">
        <title>The Global Catalogue of Microorganisms (GCM) 10K type strain sequencing project: providing services to taxonomists for standard genome sequencing and annotation.</title>
        <authorList>
            <consortium name="The Broad Institute Genomics Platform"/>
            <consortium name="The Broad Institute Genome Sequencing Center for Infectious Disease"/>
            <person name="Wu L."/>
            <person name="Ma J."/>
        </authorList>
    </citation>
    <scope>NUCLEOTIDE SEQUENCE [LARGE SCALE GENOMIC DNA]</scope>
    <source>
        <strain evidence="2">CGMCC 1.10832</strain>
    </source>
</reference>
<gene>
    <name evidence="1" type="ORF">GCM10011506_46090</name>
</gene>
<evidence type="ECO:0000313" key="2">
    <source>
        <dbReference type="Proteomes" id="UP000636010"/>
    </source>
</evidence>
<dbReference type="EMBL" id="BMEC01000022">
    <property type="protein sequence ID" value="GGC55185.1"/>
    <property type="molecule type" value="Genomic_DNA"/>
</dbReference>
<evidence type="ECO:0000313" key="1">
    <source>
        <dbReference type="EMBL" id="GGC55185.1"/>
    </source>
</evidence>
<comment type="caution">
    <text evidence="1">The sequence shown here is derived from an EMBL/GenBank/DDBJ whole genome shotgun (WGS) entry which is preliminary data.</text>
</comment>
<sequence>MEIVNYFEIKSPFLKNIESLKTPIFKNKDKYFFGDEKNKIGITEENQLEKLKDWIENLKFYETIPSFTSPDLLNLIKAKIPNHALNNKELNYYLKELIKNIERFDLTLIRKLEIAESEDLRKFYANYNSSFILIQFNHSFRSVTNFYFIHALDSLEFHDKNLLKSYQQLFEYVFGVLMKRQLSEYGYDLNKSPFYQSVISPKLRELDNLIARRTGTKVENALQNEVKEPLSFKKLLLNDDLKRKYEEVKNHFIDEFKNYKPKEVAYLLMAMMEQKILKDKKTDYRNAKELIQTIAKELDNPALKYESVNKYFNNRNNWNESLFIDIKDALKNIFQ</sequence>
<dbReference type="RefSeq" id="WP_188467715.1">
    <property type="nucleotide sequence ID" value="NZ_BAABHU010000022.1"/>
</dbReference>
<accession>A0ABQ1N9B1</accession>
<name>A0ABQ1N9B1_9BACT</name>